<feature type="domain" description="RSE1/DDB1/CPSF1 first beta-propeller" evidence="4">
    <location>
        <begin position="24"/>
        <end position="290"/>
    </location>
</feature>
<dbReference type="Pfam" id="PF10433">
    <property type="entry name" value="Beta-prop_RSE1_1st"/>
    <property type="match status" value="1"/>
</dbReference>
<reference evidence="6" key="2">
    <citation type="journal article" date="2022" name="Elife">
        <title>Obligate sexual reproduction of a homothallic fungus closely related to the Cryptococcus pathogenic species complex.</title>
        <authorList>
            <person name="Passer A.R."/>
            <person name="Clancey S.A."/>
            <person name="Shea T."/>
            <person name="David-Palma M."/>
            <person name="Averette A.F."/>
            <person name="Boekhout T."/>
            <person name="Porcel B.M."/>
            <person name="Nowrousian M."/>
            <person name="Cuomo C.A."/>
            <person name="Sun S."/>
            <person name="Heitman J."/>
            <person name="Coelho M.A."/>
        </authorList>
    </citation>
    <scope>NUCLEOTIDE SEQUENCE</scope>
    <source>
        <strain evidence="6">CBS 7841</strain>
    </source>
</reference>
<evidence type="ECO:0000313" key="6">
    <source>
        <dbReference type="EMBL" id="WVN86381.1"/>
    </source>
</evidence>
<dbReference type="GO" id="GO:0003676">
    <property type="term" value="F:nucleic acid binding"/>
    <property type="evidence" value="ECO:0007669"/>
    <property type="project" value="InterPro"/>
</dbReference>
<dbReference type="Gene3D" id="1.10.150.910">
    <property type="match status" value="1"/>
</dbReference>
<reference evidence="6" key="3">
    <citation type="submission" date="2024-01" db="EMBL/GenBank/DDBJ databases">
        <authorList>
            <person name="Coelho M.A."/>
            <person name="David-Palma M."/>
            <person name="Shea T."/>
            <person name="Sun S."/>
            <person name="Cuomo C.A."/>
            <person name="Heitman J."/>
        </authorList>
    </citation>
    <scope>NUCLEOTIDE SEQUENCE</scope>
    <source>
        <strain evidence="6">CBS 7841</strain>
    </source>
</reference>
<evidence type="ECO:0000259" key="4">
    <source>
        <dbReference type="Pfam" id="PF10433"/>
    </source>
</evidence>
<dbReference type="PANTHER" id="PTHR10644">
    <property type="entry name" value="DNA REPAIR/RNA PROCESSING CPSF FAMILY"/>
    <property type="match status" value="1"/>
</dbReference>
<organism evidence="6 7">
    <name type="scientific">Cryptococcus depauperatus CBS 7841</name>
    <dbReference type="NCBI Taxonomy" id="1295531"/>
    <lineage>
        <taxon>Eukaryota</taxon>
        <taxon>Fungi</taxon>
        <taxon>Dikarya</taxon>
        <taxon>Basidiomycota</taxon>
        <taxon>Agaricomycotina</taxon>
        <taxon>Tremellomycetes</taxon>
        <taxon>Tremellales</taxon>
        <taxon>Cryptococcaceae</taxon>
        <taxon>Cryptococcus</taxon>
    </lineage>
</organism>
<accession>A0AAJ8JQA7</accession>
<dbReference type="AlphaFoldDB" id="A0AAJ8JQA7"/>
<feature type="domain" description="RSE1/DDB1/CPSF1 second beta-propeller" evidence="5">
    <location>
        <begin position="546"/>
        <end position="842"/>
    </location>
</feature>
<dbReference type="KEGG" id="cdep:91085758"/>
<evidence type="ECO:0000256" key="2">
    <source>
        <dbReference type="ARBA" id="ARBA00023242"/>
    </source>
</evidence>
<dbReference type="InterPro" id="IPR050358">
    <property type="entry name" value="RSE1/DDB1/CFT1"/>
</dbReference>
<dbReference type="Pfam" id="PF23726">
    <property type="entry name" value="Beta-prop_RSE1_2nd"/>
    <property type="match status" value="1"/>
</dbReference>
<dbReference type="GeneID" id="91085758"/>
<dbReference type="GO" id="GO:0005634">
    <property type="term" value="C:nucleus"/>
    <property type="evidence" value="ECO:0007669"/>
    <property type="project" value="UniProtKB-SubCell"/>
</dbReference>
<feature type="domain" description="RSE1/DDB1/CPSF1 C-terminal" evidence="3">
    <location>
        <begin position="911"/>
        <end position="1228"/>
    </location>
</feature>
<proteinExistence type="predicted"/>
<keyword evidence="2" id="KW-0539">Nucleus</keyword>
<dbReference type="EMBL" id="CP143785">
    <property type="protein sequence ID" value="WVN86381.1"/>
    <property type="molecule type" value="Genomic_DNA"/>
</dbReference>
<dbReference type="Proteomes" id="UP000094043">
    <property type="component" value="Chromosome 2"/>
</dbReference>
<dbReference type="InterPro" id="IPR004871">
    <property type="entry name" value="RSE1/DDB1/CPSF1_C"/>
</dbReference>
<evidence type="ECO:0000259" key="5">
    <source>
        <dbReference type="Pfam" id="PF23726"/>
    </source>
</evidence>
<dbReference type="RefSeq" id="XP_066067081.1">
    <property type="nucleotide sequence ID" value="XM_066210984.1"/>
</dbReference>
<evidence type="ECO:0000259" key="3">
    <source>
        <dbReference type="Pfam" id="PF03178"/>
    </source>
</evidence>
<dbReference type="Gene3D" id="2.130.10.10">
    <property type="entry name" value="YVTN repeat-like/Quinoprotein amine dehydrogenase"/>
    <property type="match status" value="2"/>
</dbReference>
<gene>
    <name evidence="6" type="ORF">L203_101545</name>
</gene>
<sequence>MLYIASALTPTAVLATLRVTGLTDNHTSLVVAKPDRVEVWDVTQTGLVFRGNMEVWGNIVGIEQVSIEGSRPHVLVLLAPPHSQLLIMTFNCSASRLILTSSLTLTPPTPTLRQAEFFTAILAHERVVMVSLWIGVLSCLELECDTAQSKKKRPSNMSGMEDEGLLRLRDNFNINIREHNLLHLAFLPSLQNEHVVSFLWLTADNQLMLQIHSLSLSSHSFVSLSRPVNVVTPTTSQQVAENSDFSDIPFSCPAARRVVSIPSQLRGGERTFLVIGDEFSVLYMLSSSSQPPQSTKRIPLMSEAVISPRVAARRSQGELLSGDNKRRKGISGSKMANSIFENEQLEITPLFRIRQGFGTVLSAEIMENHETGASVIMGDELGKLTAVGWEFEKTTRPGYCGKLNVLAATLGQSSPPSSLTYLDSRHIFVASAVADSALIRLPYVQSDILSQQTSNKGKGRAKEEDLDESWEVVYETKFNATQIPHSVDVLERWMNIAPVKDFCVVKDEIGATSHLILSSGASNHNSLRIVRSGVVLEDLLDIEGVSDIQNMWSLTDSSNVSRLLLTTDTTTSFIQLTPEISIIPVVDAISNMPTLAAGVALDDNGIVQDILIQVTPRGVHLWSEVTIGLSADELLVDTDTEIVCAQVNGSLVVVAKKGGDVIVLRVRGSQLHLEETIKTDQEISAVSIVQLPSLTTPLVAISTWTKHISLVSISQRATGGKASVSSDSSHATSLQLQEKGTAGRLLAGMSDGSLHVYTLEITASNSTSLNDHEQIIIKLESVSSLGCRPLTLHPCNIQLGEDKILSIALTERTHFVFENQQKIYCSGSNRKNVIAAASVLTEEGPALALHCYPTGISIVNIISLKKLHVQTYDTGDYCINKIVNATDTNFVVCGVTQKKLMDNGDYEELNFLQLRSSTTLEVHTSLQLQERERVTALTSICRNGEYSIAAGTSILPPDNDDDSAWDEGNLAVVRRGRILLIKRIRVGQGNWTLEVESETETVGAVYDLTHFQNLLVVASGSKVSFYNDSNSRLKEIDSWTSVYVASHLLTLPPHHQHREALVVGDGMRSVSLLRFSKDQERGFEQDRKMETHGVTSMGLVMDQNLQSIVVADAHYNILTFIQRDELSDGAVFGLHEEVSCFQKGSLTNTPPQTSHIESHLLFTTRQGRIGVIGNLDSHVAQRLGELQSNMSKNWIGPGSIEWKDWRSTGKGIISRDAAGFIDGDFIRKHLINKHLYKSPQDKVIHGLSEQIKPEFSHYINELHESSDDLTKYLEEMESMH</sequence>
<dbReference type="SUPFAM" id="SSF50978">
    <property type="entry name" value="WD40 repeat-like"/>
    <property type="match status" value="1"/>
</dbReference>
<keyword evidence="7" id="KW-1185">Reference proteome</keyword>
<comment type="subcellular location">
    <subcellularLocation>
        <location evidence="1">Nucleus</location>
    </subcellularLocation>
</comment>
<dbReference type="InterPro" id="IPR036322">
    <property type="entry name" value="WD40_repeat_dom_sf"/>
</dbReference>
<protein>
    <recommendedName>
        <fullName evidence="8">DNA damage-binding protein 1</fullName>
    </recommendedName>
</protein>
<evidence type="ECO:0008006" key="8">
    <source>
        <dbReference type="Google" id="ProtNLM"/>
    </source>
</evidence>
<evidence type="ECO:0000256" key="1">
    <source>
        <dbReference type="ARBA" id="ARBA00004123"/>
    </source>
</evidence>
<reference evidence="6" key="1">
    <citation type="submission" date="2016-06" db="EMBL/GenBank/DDBJ databases">
        <authorList>
            <person name="Cuomo C."/>
            <person name="Litvintseva A."/>
            <person name="Heitman J."/>
            <person name="Chen Y."/>
            <person name="Sun S."/>
            <person name="Springer D."/>
            <person name="Dromer F."/>
            <person name="Young S."/>
            <person name="Zeng Q."/>
            <person name="Chapman S."/>
            <person name="Gujja S."/>
            <person name="Saif S."/>
            <person name="Birren B."/>
        </authorList>
    </citation>
    <scope>NUCLEOTIDE SEQUENCE</scope>
    <source>
        <strain evidence="6">CBS 7841</strain>
    </source>
</reference>
<evidence type="ECO:0000313" key="7">
    <source>
        <dbReference type="Proteomes" id="UP000094043"/>
    </source>
</evidence>
<name>A0AAJ8JQA7_9TREE</name>
<dbReference type="InterPro" id="IPR058543">
    <property type="entry name" value="Beta-prop_RSE1/DDB1/CPSF1_2nd"/>
</dbReference>
<dbReference type="InterPro" id="IPR015943">
    <property type="entry name" value="WD40/YVTN_repeat-like_dom_sf"/>
</dbReference>
<dbReference type="Pfam" id="PF03178">
    <property type="entry name" value="CPSF_A"/>
    <property type="match status" value="1"/>
</dbReference>
<dbReference type="InterPro" id="IPR018846">
    <property type="entry name" value="Beta-prop_RSE1/DDB1/CPSF1_1st"/>
</dbReference>